<dbReference type="EMBL" id="JAQBIE010000042">
    <property type="protein sequence ID" value="MDB6179576.1"/>
    <property type="molecule type" value="Genomic_DNA"/>
</dbReference>
<dbReference type="PANTHER" id="PTHR35894">
    <property type="entry name" value="GENERAL SECRETION PATHWAY PROTEIN A-RELATED"/>
    <property type="match status" value="1"/>
</dbReference>
<dbReference type="PANTHER" id="PTHR35894:SF1">
    <property type="entry name" value="PHOSPHORIBULOKINASE _ URIDINE KINASE FAMILY"/>
    <property type="match status" value="1"/>
</dbReference>
<organism evidence="2 3">
    <name type="scientific">Paracoccus onchidii</name>
    <dbReference type="NCBI Taxonomy" id="3017813"/>
    <lineage>
        <taxon>Bacteria</taxon>
        <taxon>Pseudomonadati</taxon>
        <taxon>Pseudomonadota</taxon>
        <taxon>Alphaproteobacteria</taxon>
        <taxon>Rhodobacterales</taxon>
        <taxon>Paracoccaceae</taxon>
        <taxon>Paracoccus</taxon>
    </lineage>
</organism>
<gene>
    <name evidence="2" type="ORF">PAF17_19080</name>
</gene>
<feature type="region of interest" description="Disordered" evidence="1">
    <location>
        <begin position="344"/>
        <end position="365"/>
    </location>
</feature>
<dbReference type="InterPro" id="IPR027417">
    <property type="entry name" value="P-loop_NTPase"/>
</dbReference>
<dbReference type="InterPro" id="IPR052026">
    <property type="entry name" value="ExeA_AAA_ATPase_DNA-bind"/>
</dbReference>
<accession>A0ABT4ZJM9</accession>
<name>A0ABT4ZJM9_9RHOB</name>
<sequence>MVFRTVSPSLYRAFHAPPPADRIFLSAGCLSALEQLDRAVTARLPLILLTAPPGTGKSVLIGYFAARIAARGKMQTPYHFHHHGQDLTAALSGVSQGPNPEPSCHRLYILDDAQTLTGAQQQLALRIASPPHPRNKTTSLIALGHNQLLTEMKSWISDAGLSLQCHDIRLAPLNPDEIGAYITHRIETCGQDGDHPAPFAPDAIRLLYDLSDGVPRFLDRFAELALHEAMHEGQGQIDAAFMRATLIDTSQLQIGLPASRPHWQNSQTATQPSAAPTKAPAKTGLRADPDGAILPQNHIPRSKPKTQILLTSGLILTVCLGVFVWKGGMSGWIHPVSIRQPPVSLPQPSAEVAAPDRSEHSLSDMSSGLAAPTFVRGEPDAAHLMQQALASEATHPEDAILKYELAALLGNTRAAYYLGQLLELGAQDVPADPIRAQAWYSMASDIQGARSRTETLAQTAPHTVRTGRPALRHHVVFSSGQVAIHWATLDGRTARRYLVQYVESGSDGSILNRETTLTATLLPNPVIRWRVIGLDPLGRQHGMTQWSRAIPTPK</sequence>
<dbReference type="Proteomes" id="UP001165641">
    <property type="component" value="Unassembled WGS sequence"/>
</dbReference>
<evidence type="ECO:0000256" key="1">
    <source>
        <dbReference type="SAM" id="MobiDB-lite"/>
    </source>
</evidence>
<dbReference type="SUPFAM" id="SSF52540">
    <property type="entry name" value="P-loop containing nucleoside triphosphate hydrolases"/>
    <property type="match status" value="1"/>
</dbReference>
<dbReference type="RefSeq" id="WP_271890671.1">
    <property type="nucleotide sequence ID" value="NZ_JAQBIE010000042.1"/>
</dbReference>
<protein>
    <recommendedName>
        <fullName evidence="4">AAA+ ATPase domain-containing protein</fullName>
    </recommendedName>
</protein>
<feature type="compositionally biased region" description="Low complexity" evidence="1">
    <location>
        <begin position="266"/>
        <end position="283"/>
    </location>
</feature>
<reference evidence="2" key="1">
    <citation type="submission" date="2022-12" db="EMBL/GenBank/DDBJ databases">
        <title>Paracoccus onchidii sp. nov., isolated from a marine invertebrate from the South China Sea.</title>
        <authorList>
            <person name="Xu S."/>
            <person name="Liu Z."/>
            <person name="Xu Y."/>
        </authorList>
    </citation>
    <scope>NUCLEOTIDE SEQUENCE</scope>
    <source>
        <strain evidence="2">Z330</strain>
    </source>
</reference>
<evidence type="ECO:0000313" key="3">
    <source>
        <dbReference type="Proteomes" id="UP001165641"/>
    </source>
</evidence>
<evidence type="ECO:0008006" key="4">
    <source>
        <dbReference type="Google" id="ProtNLM"/>
    </source>
</evidence>
<keyword evidence="3" id="KW-1185">Reference proteome</keyword>
<evidence type="ECO:0000313" key="2">
    <source>
        <dbReference type="EMBL" id="MDB6179576.1"/>
    </source>
</evidence>
<feature type="region of interest" description="Disordered" evidence="1">
    <location>
        <begin position="260"/>
        <end position="289"/>
    </location>
</feature>
<dbReference type="SUPFAM" id="SSF81901">
    <property type="entry name" value="HCP-like"/>
    <property type="match status" value="1"/>
</dbReference>
<comment type="caution">
    <text evidence="2">The sequence shown here is derived from an EMBL/GenBank/DDBJ whole genome shotgun (WGS) entry which is preliminary data.</text>
</comment>
<dbReference type="Gene3D" id="1.25.40.10">
    <property type="entry name" value="Tetratricopeptide repeat domain"/>
    <property type="match status" value="1"/>
</dbReference>
<dbReference type="InterPro" id="IPR011990">
    <property type="entry name" value="TPR-like_helical_dom_sf"/>
</dbReference>
<proteinExistence type="predicted"/>